<proteinExistence type="predicted"/>
<reference evidence="1" key="1">
    <citation type="submission" date="2022-06" db="EMBL/GenBank/DDBJ databases">
        <title>Amycolatopsis iheyaensis sp. nov., a new species of the genus Amycolatopsis isolated from soil in Iheya island, Japan.</title>
        <authorList>
            <person name="Ngamcharungchit C."/>
            <person name="Kanto H."/>
            <person name="Take A."/>
            <person name="Intra B."/>
            <person name="Matsumoto A."/>
            <person name="Panbangred W."/>
            <person name="Inahashi Y."/>
        </authorList>
    </citation>
    <scope>NUCLEOTIDE SEQUENCE</scope>
    <source>
        <strain evidence="1">OK19-0408</strain>
    </source>
</reference>
<dbReference type="RefSeq" id="WP_257919592.1">
    <property type="nucleotide sequence ID" value="NZ_JAMXQV010000003.1"/>
</dbReference>
<evidence type="ECO:0000313" key="1">
    <source>
        <dbReference type="EMBL" id="MCR6482979.1"/>
    </source>
</evidence>
<organism evidence="1 2">
    <name type="scientific">Amycolatopsis iheyensis</name>
    <dbReference type="NCBI Taxonomy" id="2945988"/>
    <lineage>
        <taxon>Bacteria</taxon>
        <taxon>Bacillati</taxon>
        <taxon>Actinomycetota</taxon>
        <taxon>Actinomycetes</taxon>
        <taxon>Pseudonocardiales</taxon>
        <taxon>Pseudonocardiaceae</taxon>
        <taxon>Amycolatopsis</taxon>
    </lineage>
</organism>
<protein>
    <submittedName>
        <fullName evidence="1">DUF4097 family beta strand repeat-containing protein</fullName>
    </submittedName>
</protein>
<keyword evidence="2" id="KW-1185">Reference proteome</keyword>
<evidence type="ECO:0000313" key="2">
    <source>
        <dbReference type="Proteomes" id="UP001144096"/>
    </source>
</evidence>
<name>A0A9X2SI16_9PSEU</name>
<gene>
    <name evidence="1" type="ORF">M8542_09115</name>
</gene>
<comment type="caution">
    <text evidence="1">The sequence shown here is derived from an EMBL/GenBank/DDBJ whole genome shotgun (WGS) entry which is preliminary data.</text>
</comment>
<accession>A0A9X2SI16</accession>
<sequence>MTVFTTPAPITATLTTAGARIHVAASERADTVVRVEPIDAGSKSDVKVAEQTRVEFADGQLSVETTKSGAKNGSVAITIEVPAGSKLALNTAWTDVRAAGPLGDCALAVASGQVQLEQVAALRGRLAAGGVAVGRVTGAADIDGGAAAVRVGEAEGVFTYEGSSGALWIGHAHSDVSLTGAGGSFDVDRADGDVVAKAGHCPIRIGVLSRGEAELVNAAGGIEIGVSEGSTASVDADSTKGAVRNTLPQQTGGEQVRIHARTRLDDIVIHRAG</sequence>
<dbReference type="EMBL" id="JAMXQV010000003">
    <property type="protein sequence ID" value="MCR6482979.1"/>
    <property type="molecule type" value="Genomic_DNA"/>
</dbReference>
<dbReference type="Proteomes" id="UP001144096">
    <property type="component" value="Unassembled WGS sequence"/>
</dbReference>
<dbReference type="AlphaFoldDB" id="A0A9X2SI16"/>